<reference evidence="1" key="2">
    <citation type="journal article" date="2015" name="Fish Shellfish Immunol.">
        <title>Early steps in the European eel (Anguilla anguilla)-Vibrio vulnificus interaction in the gills: Role of the RtxA13 toxin.</title>
        <authorList>
            <person name="Callol A."/>
            <person name="Pajuelo D."/>
            <person name="Ebbesson L."/>
            <person name="Teles M."/>
            <person name="MacKenzie S."/>
            <person name="Amaro C."/>
        </authorList>
    </citation>
    <scope>NUCLEOTIDE SEQUENCE</scope>
</reference>
<dbReference type="AlphaFoldDB" id="A0A0E9QTJ4"/>
<reference evidence="1" key="1">
    <citation type="submission" date="2014-11" db="EMBL/GenBank/DDBJ databases">
        <authorList>
            <person name="Amaro Gonzalez C."/>
        </authorList>
    </citation>
    <scope>NUCLEOTIDE SEQUENCE</scope>
</reference>
<organism evidence="1">
    <name type="scientific">Anguilla anguilla</name>
    <name type="common">European freshwater eel</name>
    <name type="synonym">Muraena anguilla</name>
    <dbReference type="NCBI Taxonomy" id="7936"/>
    <lineage>
        <taxon>Eukaryota</taxon>
        <taxon>Metazoa</taxon>
        <taxon>Chordata</taxon>
        <taxon>Craniata</taxon>
        <taxon>Vertebrata</taxon>
        <taxon>Euteleostomi</taxon>
        <taxon>Actinopterygii</taxon>
        <taxon>Neopterygii</taxon>
        <taxon>Teleostei</taxon>
        <taxon>Anguilliformes</taxon>
        <taxon>Anguillidae</taxon>
        <taxon>Anguilla</taxon>
    </lineage>
</organism>
<proteinExistence type="predicted"/>
<accession>A0A0E9QTJ4</accession>
<protein>
    <submittedName>
        <fullName evidence="1">Uncharacterized protein</fullName>
    </submittedName>
</protein>
<evidence type="ECO:0000313" key="1">
    <source>
        <dbReference type="EMBL" id="JAH19600.1"/>
    </source>
</evidence>
<name>A0A0E9QTJ4_ANGAN</name>
<sequence length="29" mass="3443">MYGVEVRFGWMYEVEVRLGEFGGVCMELR</sequence>
<dbReference type="EMBL" id="GBXM01088977">
    <property type="protein sequence ID" value="JAH19600.1"/>
    <property type="molecule type" value="Transcribed_RNA"/>
</dbReference>